<dbReference type="EMBL" id="JBJUIK010000012">
    <property type="protein sequence ID" value="KAL3508676.1"/>
    <property type="molecule type" value="Genomic_DNA"/>
</dbReference>
<name>A0ABD2YPV7_9GENT</name>
<reference evidence="2 3" key="1">
    <citation type="submission" date="2024-11" db="EMBL/GenBank/DDBJ databases">
        <title>A near-complete genome assembly of Cinchona calisaya.</title>
        <authorList>
            <person name="Lian D.C."/>
            <person name="Zhao X.W."/>
            <person name="Wei L."/>
        </authorList>
    </citation>
    <scope>NUCLEOTIDE SEQUENCE [LARGE SCALE GENOMIC DNA]</scope>
    <source>
        <tissue evidence="2">Nenye</tissue>
    </source>
</reference>
<sequence length="128" mass="14229">MASSTTSKLLSLSKSNAALQSLIRRHLLRPTTTAANTPFTLLKPTPEQKQTGEKLLFSNPSEMLKQMVGLSGLVEVDRFGTLQADRVDSEQLPDDVDSDGNFGFQFHDDEDDYEDDSEDDEDEDDDSD</sequence>
<evidence type="ECO:0000256" key="1">
    <source>
        <dbReference type="SAM" id="MobiDB-lite"/>
    </source>
</evidence>
<evidence type="ECO:0000313" key="2">
    <source>
        <dbReference type="EMBL" id="KAL3508676.1"/>
    </source>
</evidence>
<keyword evidence="3" id="KW-1185">Reference proteome</keyword>
<gene>
    <name evidence="2" type="ORF">ACH5RR_028077</name>
</gene>
<feature type="region of interest" description="Disordered" evidence="1">
    <location>
        <begin position="85"/>
        <end position="128"/>
    </location>
</feature>
<organism evidence="2 3">
    <name type="scientific">Cinchona calisaya</name>
    <dbReference type="NCBI Taxonomy" id="153742"/>
    <lineage>
        <taxon>Eukaryota</taxon>
        <taxon>Viridiplantae</taxon>
        <taxon>Streptophyta</taxon>
        <taxon>Embryophyta</taxon>
        <taxon>Tracheophyta</taxon>
        <taxon>Spermatophyta</taxon>
        <taxon>Magnoliopsida</taxon>
        <taxon>eudicotyledons</taxon>
        <taxon>Gunneridae</taxon>
        <taxon>Pentapetalae</taxon>
        <taxon>asterids</taxon>
        <taxon>lamiids</taxon>
        <taxon>Gentianales</taxon>
        <taxon>Rubiaceae</taxon>
        <taxon>Cinchonoideae</taxon>
        <taxon>Cinchoneae</taxon>
        <taxon>Cinchona</taxon>
    </lineage>
</organism>
<evidence type="ECO:0000313" key="3">
    <source>
        <dbReference type="Proteomes" id="UP001630127"/>
    </source>
</evidence>
<feature type="compositionally biased region" description="Acidic residues" evidence="1">
    <location>
        <begin position="108"/>
        <end position="128"/>
    </location>
</feature>
<comment type="caution">
    <text evidence="2">The sequence shown here is derived from an EMBL/GenBank/DDBJ whole genome shotgun (WGS) entry which is preliminary data.</text>
</comment>
<accession>A0ABD2YPV7</accession>
<proteinExistence type="predicted"/>
<dbReference type="Proteomes" id="UP001630127">
    <property type="component" value="Unassembled WGS sequence"/>
</dbReference>
<protein>
    <submittedName>
        <fullName evidence="2">Uncharacterized protein</fullName>
    </submittedName>
</protein>
<dbReference type="AlphaFoldDB" id="A0ABD2YPV7"/>